<organism evidence="15 16">
    <name type="scientific">Oncorhynchus kisutch</name>
    <name type="common">Coho salmon</name>
    <name type="synonym">Salmo kisutch</name>
    <dbReference type="NCBI Taxonomy" id="8019"/>
    <lineage>
        <taxon>Eukaryota</taxon>
        <taxon>Metazoa</taxon>
        <taxon>Chordata</taxon>
        <taxon>Craniata</taxon>
        <taxon>Vertebrata</taxon>
        <taxon>Euteleostomi</taxon>
        <taxon>Actinopterygii</taxon>
        <taxon>Neopterygii</taxon>
        <taxon>Teleostei</taxon>
        <taxon>Protacanthopterygii</taxon>
        <taxon>Salmoniformes</taxon>
        <taxon>Salmonidae</taxon>
        <taxon>Salmoninae</taxon>
        <taxon>Oncorhynchus</taxon>
    </lineage>
</organism>
<gene>
    <name evidence="15" type="primary">KIF20A</name>
    <name evidence="15" type="synonym">LOC109872783</name>
</gene>
<keyword evidence="9" id="KW-0206">Cytoskeleton</keyword>
<dbReference type="PANTHER" id="PTHR47970">
    <property type="entry name" value="KINESIN-LIKE PROTEIN KIF11"/>
    <property type="match status" value="1"/>
</dbReference>
<dbReference type="InterPro" id="IPR036961">
    <property type="entry name" value="Kinesin_motor_dom_sf"/>
</dbReference>
<dbReference type="PANTHER" id="PTHR47970:SF29">
    <property type="entry name" value="KINESIN FAMILY MEMBER 20B"/>
    <property type="match status" value="1"/>
</dbReference>
<feature type="region of interest" description="Disordered" evidence="13">
    <location>
        <begin position="903"/>
        <end position="927"/>
    </location>
</feature>
<dbReference type="SUPFAM" id="SSF52540">
    <property type="entry name" value="P-loop containing nucleoside triphosphate hydrolases"/>
    <property type="match status" value="1"/>
</dbReference>
<feature type="domain" description="Kinesin motor" evidence="14">
    <location>
        <begin position="149"/>
        <end position="587"/>
    </location>
</feature>
<keyword evidence="16" id="KW-1185">Reference proteome</keyword>
<evidence type="ECO:0000256" key="5">
    <source>
        <dbReference type="ARBA" id="ARBA00022741"/>
    </source>
</evidence>
<dbReference type="Proteomes" id="UP000694557">
    <property type="component" value="Unassembled WGS sequence"/>
</dbReference>
<evidence type="ECO:0000256" key="10">
    <source>
        <dbReference type="PROSITE-ProRule" id="PRU00283"/>
    </source>
</evidence>
<evidence type="ECO:0000313" key="16">
    <source>
        <dbReference type="Proteomes" id="UP000694557"/>
    </source>
</evidence>
<dbReference type="GO" id="GO:0008017">
    <property type="term" value="F:microtubule binding"/>
    <property type="evidence" value="ECO:0007669"/>
    <property type="project" value="InterPro"/>
</dbReference>
<dbReference type="GO" id="GO:0072686">
    <property type="term" value="C:mitotic spindle"/>
    <property type="evidence" value="ECO:0007669"/>
    <property type="project" value="TreeGrafter"/>
</dbReference>
<keyword evidence="7 12" id="KW-0175">Coiled coil</keyword>
<dbReference type="InterPro" id="IPR019821">
    <property type="entry name" value="Kinesin_motor_CS"/>
</dbReference>
<dbReference type="InterPro" id="IPR027417">
    <property type="entry name" value="P-loop_NTPase"/>
</dbReference>
<dbReference type="PROSITE" id="PS50067">
    <property type="entry name" value="KINESIN_MOTOR_2"/>
    <property type="match status" value="1"/>
</dbReference>
<dbReference type="SMART" id="SM00129">
    <property type="entry name" value="KISc"/>
    <property type="match status" value="1"/>
</dbReference>
<evidence type="ECO:0000313" key="15">
    <source>
        <dbReference type="Ensembl" id="ENSOKIP00005102005.1"/>
    </source>
</evidence>
<feature type="region of interest" description="Disordered" evidence="13">
    <location>
        <begin position="126"/>
        <end position="147"/>
    </location>
</feature>
<keyword evidence="6 10" id="KW-0067">ATP-binding</keyword>
<evidence type="ECO:0000256" key="9">
    <source>
        <dbReference type="ARBA" id="ARBA00023212"/>
    </source>
</evidence>
<dbReference type="GO" id="GO:0007018">
    <property type="term" value="P:microtubule-based movement"/>
    <property type="evidence" value="ECO:0007669"/>
    <property type="project" value="InterPro"/>
</dbReference>
<dbReference type="FunFam" id="3.40.850.10:FF:000095">
    <property type="entry name" value="Kinesin-like protein"/>
    <property type="match status" value="1"/>
</dbReference>
<dbReference type="GO" id="GO:0008574">
    <property type="term" value="F:plus-end-directed microtubule motor activity"/>
    <property type="evidence" value="ECO:0007669"/>
    <property type="project" value="TreeGrafter"/>
</dbReference>
<evidence type="ECO:0000256" key="4">
    <source>
        <dbReference type="ARBA" id="ARBA00022701"/>
    </source>
</evidence>
<dbReference type="GO" id="GO:0090307">
    <property type="term" value="P:mitotic spindle assembly"/>
    <property type="evidence" value="ECO:0007669"/>
    <property type="project" value="TreeGrafter"/>
</dbReference>
<dbReference type="CDD" id="cd21787">
    <property type="entry name" value="RBD_KIF20A"/>
    <property type="match status" value="1"/>
</dbReference>
<dbReference type="AlphaFoldDB" id="A0A8C7N5C9"/>
<evidence type="ECO:0000256" key="12">
    <source>
        <dbReference type="SAM" id="Coils"/>
    </source>
</evidence>
<dbReference type="Gene3D" id="3.40.850.10">
    <property type="entry name" value="Kinesin motor domain"/>
    <property type="match status" value="1"/>
</dbReference>
<dbReference type="InterPro" id="IPR001752">
    <property type="entry name" value="Kinesin_motor_dom"/>
</dbReference>
<evidence type="ECO:0000256" key="3">
    <source>
        <dbReference type="ARBA" id="ARBA00022553"/>
    </source>
</evidence>
<evidence type="ECO:0000259" key="14">
    <source>
        <dbReference type="PROSITE" id="PS50067"/>
    </source>
</evidence>
<keyword evidence="2" id="KW-0963">Cytoplasm</keyword>
<feature type="binding site" evidence="10">
    <location>
        <begin position="245"/>
        <end position="252"/>
    </location>
    <ligand>
        <name>ATP</name>
        <dbReference type="ChEBI" id="CHEBI:30616"/>
    </ligand>
</feature>
<evidence type="ECO:0000256" key="1">
    <source>
        <dbReference type="ARBA" id="ARBA00004186"/>
    </source>
</evidence>
<proteinExistence type="inferred from homology"/>
<reference evidence="15" key="2">
    <citation type="submission" date="2025-09" db="UniProtKB">
        <authorList>
            <consortium name="Ensembl"/>
        </authorList>
    </citation>
    <scope>IDENTIFICATION</scope>
</reference>
<sequence length="982" mass="109510">MFELVESVVALGEVAVREGLTRGHCQVDFSWLDRVNCFGFRSSIFWGNYQENSQTPLKPVHPLDWRVTQQVIMALSLASPCGVLSNEEDGMAVFESTAADIGGRLNGFTLPELSIISPGLEHRPSIREKTLGKPGVARQGNGDEGSTDRVRVFLRIRPLTEGEKERGEEQGCVCVHNEESLILKAPKDSQNMKCAERGVAQSVHKFSFSRIFGPGTTQQDIYESTMKEMVRDVLRGESRLLYTYGVTNSGKTYTVQGVGREAGLLPRALVSVFRKLQGRLYGAMDLKPALYQEVRQLDAGEVRAEEIRRDSLLKEEGGMTSRMRDGTSTWDSGIGGLSITSHIATQLEDSDSVLLEPDSLSHSGGEDLEEGVQFSVWVAFYEIYNEFLYDLLETPPSLQPKKRATLRLSDDKQGNPYVKDLTWVQVRSAEEAWRVLRAGRRNQSFASTHLNHNSSRSHSIFSTRILHVHPDSDRGLATRVSELSVCDLAGSERCKEQRNGERMKEANNINTSLHTLGRCIAALRHNQNNKLRAPQVVPFRDCKLTRVLQGFFCGRGPSSMVVNINPCASTYDETLQALKFSAIATQLVHGPSTKTRVAYILSLLREPQPHSNDSTLMEEDEDSDGEEGDITMFDSDALLRAIEVLKREVQRQREEKEVLEATIREQMFSEMMEVICGMEKDFSQTLETERALLEERFEDKINNLQKSLRRYYNQEIEERDEQIVALTAALAKGGVALAEPAPLPLFPPMALGGVSEGPAPRRSQRLASTTTGELSRVRAELDQCHAELLEKKQELRRIQGQCTPPEPSDALTNTANRKLVEGQKNLRRLRLDLQKLCLNLQSGERACCRNTDGERLRHALAAADGTLAKQDQTLVELQNGLLLVKADLRRKAECLAQMPPSATPGSCKKRGCGAGAAAGNAENQPPEKRPFFLSLFPQCTPSRNKQGHREDQTTRYSRVLRSHLTPPSSRCLPRASTLLVDP</sequence>
<keyword evidence="3" id="KW-0597">Phosphoprotein</keyword>
<evidence type="ECO:0000256" key="11">
    <source>
        <dbReference type="RuleBase" id="RU000394"/>
    </source>
</evidence>
<evidence type="ECO:0000256" key="7">
    <source>
        <dbReference type="ARBA" id="ARBA00023054"/>
    </source>
</evidence>
<dbReference type="GeneTree" id="ENSGT00940000156931"/>
<comment type="subcellular location">
    <subcellularLocation>
        <location evidence="1">Cytoplasm</location>
        <location evidence="1">Cytoskeleton</location>
        <location evidence="1">Spindle</location>
    </subcellularLocation>
</comment>
<protein>
    <recommendedName>
        <fullName evidence="11">Kinesin-like protein</fullName>
    </recommendedName>
</protein>
<evidence type="ECO:0000256" key="13">
    <source>
        <dbReference type="SAM" id="MobiDB-lite"/>
    </source>
</evidence>
<feature type="coiled-coil region" evidence="12">
    <location>
        <begin position="774"/>
        <end position="801"/>
    </location>
</feature>
<dbReference type="PROSITE" id="PS00411">
    <property type="entry name" value="KINESIN_MOTOR_1"/>
    <property type="match status" value="1"/>
</dbReference>
<dbReference type="GO" id="GO:0051231">
    <property type="term" value="P:spindle elongation"/>
    <property type="evidence" value="ECO:0007669"/>
    <property type="project" value="TreeGrafter"/>
</dbReference>
<dbReference type="GO" id="GO:0005524">
    <property type="term" value="F:ATP binding"/>
    <property type="evidence" value="ECO:0007669"/>
    <property type="project" value="UniProtKB-UniRule"/>
</dbReference>
<evidence type="ECO:0000256" key="8">
    <source>
        <dbReference type="ARBA" id="ARBA00023175"/>
    </source>
</evidence>
<dbReference type="PRINTS" id="PR00380">
    <property type="entry name" value="KINESINHEAVY"/>
</dbReference>
<name>A0A8C7N5C9_ONCKI</name>
<comment type="similarity">
    <text evidence="10 11">Belongs to the TRAFAC class myosin-kinesin ATPase superfamily. Kinesin family.</text>
</comment>
<dbReference type="Ensembl" id="ENSOKIT00005109290.1">
    <property type="protein sequence ID" value="ENSOKIP00005102005.1"/>
    <property type="gene ID" value="ENSOKIG00005044720.1"/>
</dbReference>
<keyword evidence="8 10" id="KW-0505">Motor protein</keyword>
<dbReference type="InterPro" id="IPR047149">
    <property type="entry name" value="KIF11-like"/>
</dbReference>
<keyword evidence="5 10" id="KW-0547">Nucleotide-binding</keyword>
<evidence type="ECO:0000256" key="2">
    <source>
        <dbReference type="ARBA" id="ARBA00022490"/>
    </source>
</evidence>
<feature type="coiled-coil region" evidence="12">
    <location>
        <begin position="635"/>
        <end position="714"/>
    </location>
</feature>
<dbReference type="Pfam" id="PF00225">
    <property type="entry name" value="Kinesin"/>
    <property type="match status" value="1"/>
</dbReference>
<reference evidence="15" key="1">
    <citation type="submission" date="2025-08" db="UniProtKB">
        <authorList>
            <consortium name="Ensembl"/>
        </authorList>
    </citation>
    <scope>IDENTIFICATION</scope>
</reference>
<dbReference type="GO" id="GO:0005876">
    <property type="term" value="C:spindle microtubule"/>
    <property type="evidence" value="ECO:0007669"/>
    <property type="project" value="TreeGrafter"/>
</dbReference>
<evidence type="ECO:0000256" key="6">
    <source>
        <dbReference type="ARBA" id="ARBA00022840"/>
    </source>
</evidence>
<dbReference type="GO" id="GO:0005634">
    <property type="term" value="C:nucleus"/>
    <property type="evidence" value="ECO:0007669"/>
    <property type="project" value="TreeGrafter"/>
</dbReference>
<keyword evidence="4 11" id="KW-0493">Microtubule</keyword>
<accession>A0A8C7N5C9</accession>